<accession>A0A8K0QSX1</accession>
<evidence type="ECO:0000313" key="2">
    <source>
        <dbReference type="EMBL" id="KAH7068665.1"/>
    </source>
</evidence>
<keyword evidence="1" id="KW-0472">Membrane</keyword>
<gene>
    <name evidence="2" type="ORF">FB567DRAFT_599059</name>
</gene>
<proteinExistence type="predicted"/>
<dbReference type="Proteomes" id="UP000813461">
    <property type="component" value="Unassembled WGS sequence"/>
</dbReference>
<dbReference type="AlphaFoldDB" id="A0A8K0QSX1"/>
<protein>
    <submittedName>
        <fullName evidence="2">Uncharacterized protein</fullName>
    </submittedName>
</protein>
<keyword evidence="3" id="KW-1185">Reference proteome</keyword>
<feature type="transmembrane region" description="Helical" evidence="1">
    <location>
        <begin position="120"/>
        <end position="137"/>
    </location>
</feature>
<keyword evidence="1" id="KW-0812">Transmembrane</keyword>
<dbReference type="EMBL" id="JAGMVJ010000031">
    <property type="protein sequence ID" value="KAH7068665.1"/>
    <property type="molecule type" value="Genomic_DNA"/>
</dbReference>
<evidence type="ECO:0000256" key="1">
    <source>
        <dbReference type="SAM" id="Phobius"/>
    </source>
</evidence>
<reference evidence="2" key="1">
    <citation type="journal article" date="2021" name="Nat. Commun.">
        <title>Genetic determinants of endophytism in the Arabidopsis root mycobiome.</title>
        <authorList>
            <person name="Mesny F."/>
            <person name="Miyauchi S."/>
            <person name="Thiergart T."/>
            <person name="Pickel B."/>
            <person name="Atanasova L."/>
            <person name="Karlsson M."/>
            <person name="Huettel B."/>
            <person name="Barry K.W."/>
            <person name="Haridas S."/>
            <person name="Chen C."/>
            <person name="Bauer D."/>
            <person name="Andreopoulos W."/>
            <person name="Pangilinan J."/>
            <person name="LaButti K."/>
            <person name="Riley R."/>
            <person name="Lipzen A."/>
            <person name="Clum A."/>
            <person name="Drula E."/>
            <person name="Henrissat B."/>
            <person name="Kohler A."/>
            <person name="Grigoriev I.V."/>
            <person name="Martin F.M."/>
            <person name="Hacquard S."/>
        </authorList>
    </citation>
    <scope>NUCLEOTIDE SEQUENCE</scope>
    <source>
        <strain evidence="2">MPI-SDFR-AT-0120</strain>
    </source>
</reference>
<sequence length="361" mass="41397">MSSISTPSVPFDGASKKHVVPPKSAEFLMAMRRIDLVIRDHRAAYNDPASTDEQRRAIDIREDMETWIAAMKACGPYGLMHNDKEYQLRVRANAMSRRMASMTSNGQMVRQDAIPMRLQIQYWILAIMFVLACEITIRHSVAFTLNWLLPLAAGFGLLLSNTFREAVRTHPFYYWYVLYNLSVLTGLSLEPAMHVLSTEPATDRQLLLLRWCMAYFIISEAEWHRHVHEAIEHPIGRDLLPTKEPGLCKGLGIAQAFARYFAPRYIIKLFARNLLATLTGLSPVILLRTIGDVPEKSTVWIPFHGDAFYLPSWIGINPQYLVLTRPIKHLMARQTDRIFEIGVLLWSRVRTWCLNRYAGVP</sequence>
<organism evidence="2 3">
    <name type="scientific">Paraphoma chrysanthemicola</name>
    <dbReference type="NCBI Taxonomy" id="798071"/>
    <lineage>
        <taxon>Eukaryota</taxon>
        <taxon>Fungi</taxon>
        <taxon>Dikarya</taxon>
        <taxon>Ascomycota</taxon>
        <taxon>Pezizomycotina</taxon>
        <taxon>Dothideomycetes</taxon>
        <taxon>Pleosporomycetidae</taxon>
        <taxon>Pleosporales</taxon>
        <taxon>Pleosporineae</taxon>
        <taxon>Phaeosphaeriaceae</taxon>
        <taxon>Paraphoma</taxon>
    </lineage>
</organism>
<comment type="caution">
    <text evidence="2">The sequence shown here is derived from an EMBL/GenBank/DDBJ whole genome shotgun (WGS) entry which is preliminary data.</text>
</comment>
<keyword evidence="1" id="KW-1133">Transmembrane helix</keyword>
<evidence type="ECO:0000313" key="3">
    <source>
        <dbReference type="Proteomes" id="UP000813461"/>
    </source>
</evidence>
<feature type="transmembrane region" description="Helical" evidence="1">
    <location>
        <begin position="143"/>
        <end position="160"/>
    </location>
</feature>
<dbReference type="OrthoDB" id="10405023at2759"/>
<name>A0A8K0QSX1_9PLEO</name>